<protein>
    <submittedName>
        <fullName evidence="1">Uncharacterized protein</fullName>
    </submittedName>
</protein>
<reference evidence="1" key="1">
    <citation type="journal article" date="2009" name="Nature">
        <title>The Schistosoma japonicum genome reveals features of host-parasite interplay.</title>
        <authorList>
            <person name="Liu F."/>
            <person name="Zhou Y."/>
            <person name="Wang Z.Q."/>
            <person name="Lu G."/>
            <person name="Zheng H."/>
            <person name="Brindley P.J."/>
            <person name="McManus D.P."/>
            <person name="Blair D."/>
            <person name="Zhang Q.H."/>
            <person name="Zhong Y."/>
            <person name="Wang S."/>
            <person name="Han Z.G."/>
            <person name="Chen Z."/>
        </authorList>
    </citation>
    <scope>NUCLEOTIDE SEQUENCE</scope>
    <source>
        <strain evidence="1">Anhui</strain>
    </source>
</reference>
<sequence length="202" mass="22571">MDNDRPYNFPLSTSSIGRLVDLTRSVYCRPSTTRGLSDTLMDVIISSSPACSISMKQAPSEIENISPPFNDGFLRDLKSNMLTKASGGLGMRAGWSDQLVLALPSSVEQNYHIPIAPSIYGPISLDMQWPWRDWRGPTVRRWMLEGFQIHTTKTLLRKIISWKIPHSSVLNDNNALLHLLTGNETLQQCASNTQPGTELRNS</sequence>
<name>C1L4L0_SCHJA</name>
<accession>C1L4L0</accession>
<organism evidence="1">
    <name type="scientific">Schistosoma japonicum</name>
    <name type="common">Blood fluke</name>
    <dbReference type="NCBI Taxonomy" id="6182"/>
    <lineage>
        <taxon>Eukaryota</taxon>
        <taxon>Metazoa</taxon>
        <taxon>Spiralia</taxon>
        <taxon>Lophotrochozoa</taxon>
        <taxon>Platyhelminthes</taxon>
        <taxon>Trematoda</taxon>
        <taxon>Digenea</taxon>
        <taxon>Strigeidida</taxon>
        <taxon>Schistosomatoidea</taxon>
        <taxon>Schistosomatidae</taxon>
        <taxon>Schistosoma</taxon>
    </lineage>
</organism>
<proteinExistence type="evidence at transcript level"/>
<reference evidence="1" key="2">
    <citation type="submission" date="2009-03" db="EMBL/GenBank/DDBJ databases">
        <authorList>
            <person name="Gang L."/>
        </authorList>
    </citation>
    <scope>NUCLEOTIDE SEQUENCE</scope>
    <source>
        <strain evidence="1">Anhui</strain>
    </source>
</reference>
<dbReference type="AlphaFoldDB" id="C1L4L0"/>
<evidence type="ECO:0000313" key="1">
    <source>
        <dbReference type="EMBL" id="CAX69638.1"/>
    </source>
</evidence>
<dbReference type="EMBL" id="FN313904">
    <property type="protein sequence ID" value="CAX69638.1"/>
    <property type="molecule type" value="mRNA"/>
</dbReference>